<organism evidence="2 3">
    <name type="scientific">Rhodoblastus acidophilus</name>
    <name type="common">Rhodopseudomonas acidophila</name>
    <dbReference type="NCBI Taxonomy" id="1074"/>
    <lineage>
        <taxon>Bacteria</taxon>
        <taxon>Pseudomonadati</taxon>
        <taxon>Pseudomonadota</taxon>
        <taxon>Alphaproteobacteria</taxon>
        <taxon>Hyphomicrobiales</taxon>
        <taxon>Rhodoblastaceae</taxon>
        <taxon>Rhodoblastus</taxon>
    </lineage>
</organism>
<keyword evidence="3" id="KW-1185">Reference proteome</keyword>
<gene>
    <name evidence="2" type="ORF">SAMN06265338_102436</name>
</gene>
<evidence type="ECO:0000259" key="1">
    <source>
        <dbReference type="Pfam" id="PF00881"/>
    </source>
</evidence>
<dbReference type="PANTHER" id="PTHR42741">
    <property type="entry name" value="NITROREDUCTASE FAMILY PROTEIN"/>
    <property type="match status" value="1"/>
</dbReference>
<feature type="domain" description="Nitroreductase" evidence="1">
    <location>
        <begin position="84"/>
        <end position="204"/>
    </location>
</feature>
<name>A0A212R2W3_RHOAC</name>
<protein>
    <submittedName>
        <fullName evidence="2">SagB-type dehydrogenase domain-containing protein</fullName>
    </submittedName>
</protein>
<dbReference type="Pfam" id="PF00881">
    <property type="entry name" value="Nitroreductase"/>
    <property type="match status" value="1"/>
</dbReference>
<dbReference type="AlphaFoldDB" id="A0A212R2W3"/>
<proteinExistence type="predicted"/>
<reference evidence="3" key="1">
    <citation type="submission" date="2017-06" db="EMBL/GenBank/DDBJ databases">
        <authorList>
            <person name="Varghese N."/>
            <person name="Submissions S."/>
        </authorList>
    </citation>
    <scope>NUCLEOTIDE SEQUENCE [LARGE SCALE GENOMIC DNA]</scope>
    <source>
        <strain evidence="3">DSM 137</strain>
    </source>
</reference>
<dbReference type="RefSeq" id="WP_088519933.1">
    <property type="nucleotide sequence ID" value="NZ_FYDG01000002.1"/>
</dbReference>
<dbReference type="PANTHER" id="PTHR42741:SF3">
    <property type="entry name" value="NITROREDUCTASE FAMILY PROTEIN"/>
    <property type="match status" value="1"/>
</dbReference>
<dbReference type="Proteomes" id="UP000198418">
    <property type="component" value="Unassembled WGS sequence"/>
</dbReference>
<sequence>MKALAYHQRTKHGFGGFAASPDTLDWDAQPNPFREFAGAEKIDLDLAPLNCQSSPFSRAGLGALLHLGFGLSAWKSFGPDRWALRCNPSSGNLHPTEAYILSENFSGVADGLHHYLSRDHVLEKRRADPAHAGPARLWIGLSSIHWREAWKYGERAFRYCQLDLGHALGALSYAAQTLGFRAKLVDGVDSAQLARLLGLDRTEDFGAAEREDADALVEIFASAGEPSAPAAKTGVWSGAANMLDAKPMYRWPVIDDVTQATLGGSAGAENFIAQARAPAEKITADLILQRRSAQAFNPKHRMTPQDFFDVLAALAPQNPPFDLWGFAPRIHPLLFVHRVEGLPQGLYALPRSAEGEALLRKNFSGDFVWRKVLGAPDSLPLYLLKEMDARGLARRLFCNQGIGGDSSFGVAMLAEFGPLVEANPWRYRQLHWEAGLIGQALYLEAERVNLRGTGIGCYFDDETHALFGLSGPDLQSLYHFTVGLPYVDARLATEPAYPNKVRPERFA</sequence>
<dbReference type="SUPFAM" id="SSF55469">
    <property type="entry name" value="FMN-dependent nitroreductase-like"/>
    <property type="match status" value="2"/>
</dbReference>
<dbReference type="EMBL" id="FYDG01000002">
    <property type="protein sequence ID" value="SNB66374.1"/>
    <property type="molecule type" value="Genomic_DNA"/>
</dbReference>
<evidence type="ECO:0000313" key="2">
    <source>
        <dbReference type="EMBL" id="SNB66374.1"/>
    </source>
</evidence>
<dbReference type="GO" id="GO:0016491">
    <property type="term" value="F:oxidoreductase activity"/>
    <property type="evidence" value="ECO:0007669"/>
    <property type="project" value="InterPro"/>
</dbReference>
<dbReference type="CDD" id="cd02142">
    <property type="entry name" value="McbC_SagB-like_oxidoreductase"/>
    <property type="match status" value="1"/>
</dbReference>
<dbReference type="Gene3D" id="3.40.109.10">
    <property type="entry name" value="NADH Oxidase"/>
    <property type="match status" value="2"/>
</dbReference>
<dbReference type="InterPro" id="IPR029479">
    <property type="entry name" value="Nitroreductase"/>
</dbReference>
<dbReference type="InterPro" id="IPR000415">
    <property type="entry name" value="Nitroreductase-like"/>
</dbReference>
<dbReference type="OrthoDB" id="9801593at2"/>
<evidence type="ECO:0000313" key="3">
    <source>
        <dbReference type="Proteomes" id="UP000198418"/>
    </source>
</evidence>
<accession>A0A212R2W3</accession>